<keyword evidence="2" id="KW-1185">Reference proteome</keyword>
<dbReference type="OrthoDB" id="196884at2"/>
<evidence type="ECO:0000313" key="2">
    <source>
        <dbReference type="Proteomes" id="UP000007013"/>
    </source>
</evidence>
<sequence length="103" mass="12210">MSLNRSEQMVFDYIQTHPEERQYWVEKVQKTSRAASDQHEAARELANDLWRYFEERSAVASPFKEMAQREGVRQTSMKNLAEYLLRLWTTPRRKPAPLPPVAE</sequence>
<dbReference type="eggNOG" id="ENOG502ZSJ0">
    <property type="taxonomic scope" value="Bacteria"/>
</dbReference>
<gene>
    <name evidence="1" type="ordered locus">Oter_0100</name>
</gene>
<dbReference type="HOGENOM" id="CLU_2260911_0_0_0"/>
<dbReference type="Proteomes" id="UP000007013">
    <property type="component" value="Chromosome"/>
</dbReference>
<accession>B1ZMD8</accession>
<dbReference type="RefSeq" id="WP_012372929.1">
    <property type="nucleotide sequence ID" value="NC_010571.1"/>
</dbReference>
<proteinExistence type="predicted"/>
<name>B1ZMD8_OPITP</name>
<dbReference type="STRING" id="452637.Oter_0100"/>
<dbReference type="AlphaFoldDB" id="B1ZMD8"/>
<protein>
    <submittedName>
        <fullName evidence="1">Uncharacterized protein</fullName>
    </submittedName>
</protein>
<organism evidence="1 2">
    <name type="scientific">Opitutus terrae (strain DSM 11246 / JCM 15787 / PB90-1)</name>
    <dbReference type="NCBI Taxonomy" id="452637"/>
    <lineage>
        <taxon>Bacteria</taxon>
        <taxon>Pseudomonadati</taxon>
        <taxon>Verrucomicrobiota</taxon>
        <taxon>Opitutia</taxon>
        <taxon>Opitutales</taxon>
        <taxon>Opitutaceae</taxon>
        <taxon>Opitutus</taxon>
    </lineage>
</organism>
<evidence type="ECO:0000313" key="1">
    <source>
        <dbReference type="EMBL" id="ACB73391.1"/>
    </source>
</evidence>
<dbReference type="KEGG" id="ote:Oter_0100"/>
<reference evidence="1 2" key="1">
    <citation type="journal article" date="2011" name="J. Bacteriol.">
        <title>Genome sequence of the verrucomicrobium Opitutus terrae PB90-1, an abundant inhabitant of rice paddy soil ecosystems.</title>
        <authorList>
            <person name="van Passel M.W."/>
            <person name="Kant R."/>
            <person name="Palva A."/>
            <person name="Copeland A."/>
            <person name="Lucas S."/>
            <person name="Lapidus A."/>
            <person name="Glavina del Rio T."/>
            <person name="Pitluck S."/>
            <person name="Goltsman E."/>
            <person name="Clum A."/>
            <person name="Sun H."/>
            <person name="Schmutz J."/>
            <person name="Larimer F.W."/>
            <person name="Land M.L."/>
            <person name="Hauser L."/>
            <person name="Kyrpides N."/>
            <person name="Mikhailova N."/>
            <person name="Richardson P.P."/>
            <person name="Janssen P.H."/>
            <person name="de Vos W.M."/>
            <person name="Smidt H."/>
        </authorList>
    </citation>
    <scope>NUCLEOTIDE SEQUENCE [LARGE SCALE GENOMIC DNA]</scope>
    <source>
        <strain evidence="2">DSM 11246 / JCM 15787 / PB90-1</strain>
    </source>
</reference>
<dbReference type="EMBL" id="CP001032">
    <property type="protein sequence ID" value="ACB73391.1"/>
    <property type="molecule type" value="Genomic_DNA"/>
</dbReference>